<feature type="non-terminal residue" evidence="1">
    <location>
        <position position="105"/>
    </location>
</feature>
<protein>
    <submittedName>
        <fullName evidence="1">Uncharacterized protein</fullName>
    </submittedName>
</protein>
<name>A0AAV7V0T3_PLEWA</name>
<proteinExistence type="predicted"/>
<dbReference type="AlphaFoldDB" id="A0AAV7V0T3"/>
<reference evidence="1" key="1">
    <citation type="journal article" date="2022" name="bioRxiv">
        <title>Sequencing and chromosome-scale assembly of the giantPleurodeles waltlgenome.</title>
        <authorList>
            <person name="Brown T."/>
            <person name="Elewa A."/>
            <person name="Iarovenko S."/>
            <person name="Subramanian E."/>
            <person name="Araus A.J."/>
            <person name="Petzold A."/>
            <person name="Susuki M."/>
            <person name="Suzuki K.-i.T."/>
            <person name="Hayashi T."/>
            <person name="Toyoda A."/>
            <person name="Oliveira C."/>
            <person name="Osipova E."/>
            <person name="Leigh N.D."/>
            <person name="Simon A."/>
            <person name="Yun M.H."/>
        </authorList>
    </citation>
    <scope>NUCLEOTIDE SEQUENCE</scope>
    <source>
        <strain evidence="1">20211129_DDA</strain>
        <tissue evidence="1">Liver</tissue>
    </source>
</reference>
<evidence type="ECO:0000313" key="2">
    <source>
        <dbReference type="Proteomes" id="UP001066276"/>
    </source>
</evidence>
<sequence length="105" mass="11389">MYREALPPDYHFHTVDCGIPQPPPTTPFKDAELGTMHVYHTRFSNVSSGEVSVGLQTPGAMSAPAAIPTRGQSHRLTRAWITGQRSLKARSAKLPSTGPAFQCIT</sequence>
<evidence type="ECO:0000313" key="1">
    <source>
        <dbReference type="EMBL" id="KAJ1194947.1"/>
    </source>
</evidence>
<organism evidence="1 2">
    <name type="scientific">Pleurodeles waltl</name>
    <name type="common">Iberian ribbed newt</name>
    <dbReference type="NCBI Taxonomy" id="8319"/>
    <lineage>
        <taxon>Eukaryota</taxon>
        <taxon>Metazoa</taxon>
        <taxon>Chordata</taxon>
        <taxon>Craniata</taxon>
        <taxon>Vertebrata</taxon>
        <taxon>Euteleostomi</taxon>
        <taxon>Amphibia</taxon>
        <taxon>Batrachia</taxon>
        <taxon>Caudata</taxon>
        <taxon>Salamandroidea</taxon>
        <taxon>Salamandridae</taxon>
        <taxon>Pleurodelinae</taxon>
        <taxon>Pleurodeles</taxon>
    </lineage>
</organism>
<comment type="caution">
    <text evidence="1">The sequence shown here is derived from an EMBL/GenBank/DDBJ whole genome shotgun (WGS) entry which is preliminary data.</text>
</comment>
<gene>
    <name evidence="1" type="ORF">NDU88_004231</name>
</gene>
<dbReference type="EMBL" id="JANPWB010000004">
    <property type="protein sequence ID" value="KAJ1194947.1"/>
    <property type="molecule type" value="Genomic_DNA"/>
</dbReference>
<accession>A0AAV7V0T3</accession>
<dbReference type="Proteomes" id="UP001066276">
    <property type="component" value="Chromosome 2_2"/>
</dbReference>
<keyword evidence="2" id="KW-1185">Reference proteome</keyword>